<name>A0A415T3S2_9BACT</name>
<accession>A0A415T3S2</accession>
<dbReference type="EMBL" id="QRQK01000020">
    <property type="protein sequence ID" value="RHM95717.1"/>
    <property type="molecule type" value="Genomic_DNA"/>
</dbReference>
<reference evidence="1 2" key="1">
    <citation type="submission" date="2018-08" db="EMBL/GenBank/DDBJ databases">
        <title>A genome reference for cultivated species of the human gut microbiota.</title>
        <authorList>
            <person name="Zou Y."/>
            <person name="Xue W."/>
            <person name="Luo G."/>
        </authorList>
    </citation>
    <scope>NUCLEOTIDE SEQUENCE [LARGE SCALE GENOMIC DNA]</scope>
    <source>
        <strain evidence="1 2">AF31-28B-AC</strain>
    </source>
</reference>
<organism evidence="1 2">
    <name type="scientific">Phocaeicola plebeius</name>
    <dbReference type="NCBI Taxonomy" id="310297"/>
    <lineage>
        <taxon>Bacteria</taxon>
        <taxon>Pseudomonadati</taxon>
        <taxon>Bacteroidota</taxon>
        <taxon>Bacteroidia</taxon>
        <taxon>Bacteroidales</taxon>
        <taxon>Bacteroidaceae</taxon>
        <taxon>Phocaeicola</taxon>
    </lineage>
</organism>
<evidence type="ECO:0000313" key="2">
    <source>
        <dbReference type="Proteomes" id="UP000285109"/>
    </source>
</evidence>
<proteinExistence type="predicted"/>
<dbReference type="RefSeq" id="WP_118494571.1">
    <property type="nucleotide sequence ID" value="NZ_QRQK01000020.1"/>
</dbReference>
<dbReference type="AlphaFoldDB" id="A0A415T3S2"/>
<sequence>MELKDFIKGVVFDISNAIEECQKELKNGTIVSPTNSKAEEKIRSKNGDLKISYIDFEVAVSAKSEIGKNKEGKSSIEVSGSVFGLNVGGKLGGNANNEENKQVNENLSKIKFSIPIVYPTITVNERPAFHASLPEVD</sequence>
<dbReference type="Proteomes" id="UP000285109">
    <property type="component" value="Unassembled WGS sequence"/>
</dbReference>
<protein>
    <recommendedName>
        <fullName evidence="3">DUF2589 domain-containing protein</fullName>
    </recommendedName>
</protein>
<evidence type="ECO:0000313" key="1">
    <source>
        <dbReference type="EMBL" id="RHM95717.1"/>
    </source>
</evidence>
<gene>
    <name evidence="1" type="ORF">DWZ34_10850</name>
</gene>
<comment type="caution">
    <text evidence="1">The sequence shown here is derived from an EMBL/GenBank/DDBJ whole genome shotgun (WGS) entry which is preliminary data.</text>
</comment>
<evidence type="ECO:0008006" key="3">
    <source>
        <dbReference type="Google" id="ProtNLM"/>
    </source>
</evidence>